<dbReference type="EMBL" id="AP027142">
    <property type="protein sequence ID" value="BDV32805.1"/>
    <property type="molecule type" value="Genomic_DNA"/>
</dbReference>
<organism evidence="2 3">
    <name type="scientific">Methylocystis iwaonis</name>
    <dbReference type="NCBI Taxonomy" id="2885079"/>
    <lineage>
        <taxon>Bacteria</taxon>
        <taxon>Pseudomonadati</taxon>
        <taxon>Pseudomonadota</taxon>
        <taxon>Alphaproteobacteria</taxon>
        <taxon>Hyphomicrobiales</taxon>
        <taxon>Methylocystaceae</taxon>
        <taxon>Methylocystis</taxon>
    </lineage>
</organism>
<dbReference type="Gene3D" id="3.30.420.10">
    <property type="entry name" value="Ribonuclease H-like superfamily/Ribonuclease H"/>
    <property type="match status" value="1"/>
</dbReference>
<dbReference type="Pfam" id="PF13358">
    <property type="entry name" value="DDE_3"/>
    <property type="match status" value="1"/>
</dbReference>
<evidence type="ECO:0000313" key="3">
    <source>
        <dbReference type="Proteomes" id="UP001317629"/>
    </source>
</evidence>
<sequence>MKERRETWFDNQLDLDPEKLVFIDETWTTTNMARKNGRAPKGERLRASVPHGHWKTTTFVAGLRLTGMTAPMVLDGPINGQWFQAYVDQVLVPTLSPGDIVVMDNLGSHKGAGVRKAIEAAGATLLYLPPYSPDFNPIEKAFSKLKALLRKAAERTVDALWNRIGALLKEFSPAECANFFAAAGYEPV</sequence>
<protein>
    <recommendedName>
        <fullName evidence="1">Tc1-like transposase DDE domain-containing protein</fullName>
    </recommendedName>
</protein>
<keyword evidence="3" id="KW-1185">Reference proteome</keyword>
<feature type="domain" description="Tc1-like transposase DDE" evidence="1">
    <location>
        <begin position="20"/>
        <end position="154"/>
    </location>
</feature>
<dbReference type="NCBIfam" id="NF033545">
    <property type="entry name" value="transpos_IS630"/>
    <property type="match status" value="1"/>
</dbReference>
<proteinExistence type="predicted"/>
<dbReference type="PANTHER" id="PTHR46564">
    <property type="entry name" value="TRANSPOSASE"/>
    <property type="match status" value="1"/>
</dbReference>
<gene>
    <name evidence="2" type="ORF">SS37A_03340</name>
</gene>
<dbReference type="PANTHER" id="PTHR46564:SF1">
    <property type="entry name" value="TRANSPOSASE"/>
    <property type="match status" value="1"/>
</dbReference>
<name>A0ABM8E480_9HYPH</name>
<dbReference type="InterPro" id="IPR038717">
    <property type="entry name" value="Tc1-like_DDE_dom"/>
</dbReference>
<evidence type="ECO:0000313" key="2">
    <source>
        <dbReference type="EMBL" id="BDV32805.1"/>
    </source>
</evidence>
<dbReference type="InterPro" id="IPR047655">
    <property type="entry name" value="Transpos_IS630-like"/>
</dbReference>
<reference evidence="2 3" key="1">
    <citation type="journal article" date="2023" name="Int. J. Syst. Evol. Microbiol.">
        <title>Methylocystis iwaonis sp. nov., a type II methane-oxidizing bacterium from surface soil of a rice paddy field in Japan, and emended description of the genus Methylocystis (ex Whittenbury et al. 1970) Bowman et al. 1993.</title>
        <authorList>
            <person name="Kaise H."/>
            <person name="Sawadogo J.B."/>
            <person name="Alam M.S."/>
            <person name="Ueno C."/>
            <person name="Dianou D."/>
            <person name="Shinjo R."/>
            <person name="Asakawa S."/>
        </authorList>
    </citation>
    <scope>NUCLEOTIDE SEQUENCE [LARGE SCALE GENOMIC DNA]</scope>
    <source>
        <strain evidence="2 3">SS37A-Re</strain>
    </source>
</reference>
<accession>A0ABM8E480</accession>
<dbReference type="Proteomes" id="UP001317629">
    <property type="component" value="Chromosome"/>
</dbReference>
<dbReference type="InterPro" id="IPR036397">
    <property type="entry name" value="RNaseH_sf"/>
</dbReference>
<evidence type="ECO:0000259" key="1">
    <source>
        <dbReference type="Pfam" id="PF13358"/>
    </source>
</evidence>